<comment type="subcellular location">
    <subcellularLocation>
        <location evidence="1">Cell envelope</location>
    </subcellularLocation>
</comment>
<name>A0A5B8R760_9ZZZZ</name>
<dbReference type="InterPro" id="IPR058624">
    <property type="entry name" value="MdtA-like_HH"/>
</dbReference>
<dbReference type="InterPro" id="IPR058627">
    <property type="entry name" value="MdtA-like_C"/>
</dbReference>
<sequence length="391" mass="42293">MRNAYNSRSLSAVIVLSAALAGLAGGPAVAQQSKRPPPEVGVVELHMQPVEQVTRLPGRTSAYRVAEVRPQVTGILQKRDFRAGTQVSAGDTLYEIDPRRYRAAVHEAEASLAEARATLDSARRKAERYSDLVKKNHVSQQDYDDVQAAYQEQKARVASAKAALESARIDLAYTSIDAPIDGRISQSYVTEGALVTANQETALARITQLDPIYVDIQRSTTEMIRLRRAFHRGDLEKAEPGKARVELLLDDGTEYGHPGKLEFTGVTVDQGTGTVTLRAVFPNPDHELMPGMFVRARLSSGTKQDTLLVPQQGITHNRQGEATALVVNGEGKAEQRSVKVGRALGSFWVVEDGLSAGDRVIVSGLQKARPGQAVKAVAAEIPNRPGETDNG</sequence>
<dbReference type="Gene3D" id="2.40.50.100">
    <property type="match status" value="1"/>
</dbReference>
<dbReference type="Pfam" id="PF25917">
    <property type="entry name" value="BSH_RND"/>
    <property type="match status" value="1"/>
</dbReference>
<evidence type="ECO:0000256" key="2">
    <source>
        <dbReference type="SAM" id="Coils"/>
    </source>
</evidence>
<dbReference type="EMBL" id="MN079091">
    <property type="protein sequence ID" value="QEA04909.1"/>
    <property type="molecule type" value="Genomic_DNA"/>
</dbReference>
<dbReference type="Gene3D" id="1.10.287.470">
    <property type="entry name" value="Helix hairpin bin"/>
    <property type="match status" value="1"/>
</dbReference>
<dbReference type="Gene3D" id="2.40.420.20">
    <property type="match status" value="1"/>
</dbReference>
<dbReference type="FunFam" id="2.40.420.20:FF:000001">
    <property type="entry name" value="Efflux RND transporter periplasmic adaptor subunit"/>
    <property type="match status" value="1"/>
</dbReference>
<proteinExistence type="predicted"/>
<protein>
    <submittedName>
        <fullName evidence="7">Multidrug efflux pump subunit AcrA</fullName>
    </submittedName>
</protein>
<feature type="domain" description="Multidrug resistance protein MdtA-like beta-barrel" evidence="5">
    <location>
        <begin position="211"/>
        <end position="301"/>
    </location>
</feature>
<dbReference type="Pfam" id="PF25944">
    <property type="entry name" value="Beta-barrel_RND"/>
    <property type="match status" value="1"/>
</dbReference>
<organism evidence="7">
    <name type="scientific">uncultured organism</name>
    <dbReference type="NCBI Taxonomy" id="155900"/>
    <lineage>
        <taxon>unclassified sequences</taxon>
        <taxon>environmental samples</taxon>
    </lineage>
</organism>
<gene>
    <name evidence="7" type="primary">acrA</name>
    <name evidence="7" type="ORF">KBTEX_01227</name>
</gene>
<feature type="domain" description="Multidrug resistance protein MdtA-like alpha-helical hairpin" evidence="3">
    <location>
        <begin position="106"/>
        <end position="174"/>
    </location>
</feature>
<dbReference type="SUPFAM" id="SSF111369">
    <property type="entry name" value="HlyD-like secretion proteins"/>
    <property type="match status" value="1"/>
</dbReference>
<evidence type="ECO:0000259" key="3">
    <source>
        <dbReference type="Pfam" id="PF25876"/>
    </source>
</evidence>
<dbReference type="InterPro" id="IPR006143">
    <property type="entry name" value="RND_pump_MFP"/>
</dbReference>
<feature type="domain" description="Multidrug resistance protein MdtA-like barrel-sandwich hybrid" evidence="4">
    <location>
        <begin position="64"/>
        <end position="206"/>
    </location>
</feature>
<dbReference type="GO" id="GO:0046677">
    <property type="term" value="P:response to antibiotic"/>
    <property type="evidence" value="ECO:0007669"/>
    <property type="project" value="TreeGrafter"/>
</dbReference>
<evidence type="ECO:0000259" key="4">
    <source>
        <dbReference type="Pfam" id="PF25917"/>
    </source>
</evidence>
<dbReference type="InterPro" id="IPR058626">
    <property type="entry name" value="MdtA-like_b-barrel"/>
</dbReference>
<feature type="coiled-coil region" evidence="2">
    <location>
        <begin position="105"/>
        <end position="170"/>
    </location>
</feature>
<evidence type="ECO:0000259" key="6">
    <source>
        <dbReference type="Pfam" id="PF25967"/>
    </source>
</evidence>
<dbReference type="Gene3D" id="2.40.30.170">
    <property type="match status" value="1"/>
</dbReference>
<evidence type="ECO:0000313" key="7">
    <source>
        <dbReference type="EMBL" id="QEA04909.1"/>
    </source>
</evidence>
<dbReference type="PANTHER" id="PTHR30158:SF3">
    <property type="entry name" value="MULTIDRUG EFFLUX PUMP SUBUNIT ACRA-RELATED"/>
    <property type="match status" value="1"/>
</dbReference>
<dbReference type="PANTHER" id="PTHR30158">
    <property type="entry name" value="ACRA/E-RELATED COMPONENT OF DRUG EFFLUX TRANSPORTER"/>
    <property type="match status" value="1"/>
</dbReference>
<reference evidence="7" key="1">
    <citation type="submission" date="2019-06" db="EMBL/GenBank/DDBJ databases">
        <authorList>
            <person name="Murdoch R.W."/>
            <person name="Fathepure B."/>
        </authorList>
    </citation>
    <scope>NUCLEOTIDE SEQUENCE</scope>
</reference>
<keyword evidence="2" id="KW-0175">Coiled coil</keyword>
<accession>A0A5B8R760</accession>
<dbReference type="GO" id="GO:0022857">
    <property type="term" value="F:transmembrane transporter activity"/>
    <property type="evidence" value="ECO:0007669"/>
    <property type="project" value="InterPro"/>
</dbReference>
<evidence type="ECO:0000256" key="1">
    <source>
        <dbReference type="ARBA" id="ARBA00004196"/>
    </source>
</evidence>
<evidence type="ECO:0000259" key="5">
    <source>
        <dbReference type="Pfam" id="PF25944"/>
    </source>
</evidence>
<dbReference type="Pfam" id="PF25876">
    <property type="entry name" value="HH_MFP_RND"/>
    <property type="match status" value="1"/>
</dbReference>
<dbReference type="NCBIfam" id="TIGR01730">
    <property type="entry name" value="RND_mfp"/>
    <property type="match status" value="1"/>
</dbReference>
<feature type="domain" description="Multidrug resistance protein MdtA-like C-terminal permuted SH3" evidence="6">
    <location>
        <begin position="306"/>
        <end position="367"/>
    </location>
</feature>
<dbReference type="InterPro" id="IPR058625">
    <property type="entry name" value="MdtA-like_BSH"/>
</dbReference>
<dbReference type="Pfam" id="PF25967">
    <property type="entry name" value="RND-MFP_C"/>
    <property type="match status" value="1"/>
</dbReference>
<dbReference type="GO" id="GO:0005886">
    <property type="term" value="C:plasma membrane"/>
    <property type="evidence" value="ECO:0007669"/>
    <property type="project" value="UniProtKB-SubCell"/>
</dbReference>
<dbReference type="AlphaFoldDB" id="A0A5B8R760"/>